<evidence type="ECO:0000313" key="2">
    <source>
        <dbReference type="EMBL" id="NGN67687.1"/>
    </source>
</evidence>
<gene>
    <name evidence="2" type="ORF">G5C51_27775</name>
</gene>
<feature type="transmembrane region" description="Helical" evidence="1">
    <location>
        <begin position="6"/>
        <end position="26"/>
    </location>
</feature>
<proteinExistence type="predicted"/>
<keyword evidence="1" id="KW-0472">Membrane</keyword>
<reference evidence="2 3" key="1">
    <citation type="submission" date="2020-02" db="EMBL/GenBank/DDBJ databases">
        <title>Whole-genome analyses of novel actinobacteria.</title>
        <authorList>
            <person name="Sahin N."/>
        </authorList>
    </citation>
    <scope>NUCLEOTIDE SEQUENCE [LARGE SCALE GENOMIC DNA]</scope>
    <source>
        <strain evidence="2 3">A7024</strain>
    </source>
</reference>
<evidence type="ECO:0000313" key="3">
    <source>
        <dbReference type="Proteomes" id="UP000481583"/>
    </source>
</evidence>
<feature type="transmembrane region" description="Helical" evidence="1">
    <location>
        <begin position="63"/>
        <end position="83"/>
    </location>
</feature>
<protein>
    <submittedName>
        <fullName evidence="2">Uncharacterized protein</fullName>
    </submittedName>
</protein>
<name>A0A6G4U8Q8_9ACTN</name>
<dbReference type="Proteomes" id="UP000481583">
    <property type="component" value="Unassembled WGS sequence"/>
</dbReference>
<comment type="caution">
    <text evidence="2">The sequence shown here is derived from an EMBL/GenBank/DDBJ whole genome shotgun (WGS) entry which is preliminary data.</text>
</comment>
<keyword evidence="1" id="KW-1133">Transmembrane helix</keyword>
<feature type="transmembrane region" description="Helical" evidence="1">
    <location>
        <begin position="38"/>
        <end position="57"/>
    </location>
</feature>
<organism evidence="2 3">
    <name type="scientific">Streptomyces coryli</name>
    <dbReference type="NCBI Taxonomy" id="1128680"/>
    <lineage>
        <taxon>Bacteria</taxon>
        <taxon>Bacillati</taxon>
        <taxon>Actinomycetota</taxon>
        <taxon>Actinomycetes</taxon>
        <taxon>Kitasatosporales</taxon>
        <taxon>Streptomycetaceae</taxon>
        <taxon>Streptomyces</taxon>
    </lineage>
</organism>
<evidence type="ECO:0000256" key="1">
    <source>
        <dbReference type="SAM" id="Phobius"/>
    </source>
</evidence>
<keyword evidence="1" id="KW-0812">Transmembrane</keyword>
<sequence length="200" mass="21339">MPTRTTRSALLWTLAPLLSLGLLTVVPFVRKSRPRRGWELPIAAVVSLAAVLGFAAGDEDAGTTLLVLAWLGGTVYVAAALLTGAPGGDASDRALDDARTRESRRRKARELVEKDPAVARELGIGRPDLDLPYDDGGLIDVNTAPAPVLARHLSWTPEETQSVLDARARLGRFAGSLELIAYTDIAPPRVDAARPVLVFS</sequence>
<dbReference type="AlphaFoldDB" id="A0A6G4U8Q8"/>
<accession>A0A6G4U8Q8</accession>
<keyword evidence="3" id="KW-1185">Reference proteome</keyword>
<dbReference type="EMBL" id="JAAKZV010000156">
    <property type="protein sequence ID" value="NGN67687.1"/>
    <property type="molecule type" value="Genomic_DNA"/>
</dbReference>
<dbReference type="RefSeq" id="WP_165240976.1">
    <property type="nucleotide sequence ID" value="NZ_JAAKZV010000156.1"/>
</dbReference>